<dbReference type="SUPFAM" id="SSF52833">
    <property type="entry name" value="Thioredoxin-like"/>
    <property type="match status" value="1"/>
</dbReference>
<dbReference type="Proteomes" id="UP000680045">
    <property type="component" value="Unassembled WGS sequence"/>
</dbReference>
<proteinExistence type="predicted"/>
<dbReference type="InterPro" id="IPR012336">
    <property type="entry name" value="Thioredoxin-like_fold"/>
</dbReference>
<dbReference type="InterPro" id="IPR036249">
    <property type="entry name" value="Thioredoxin-like_sf"/>
</dbReference>
<name>A0A941FK00_9BACI</name>
<reference evidence="2" key="1">
    <citation type="submission" date="2021-04" db="EMBL/GenBank/DDBJ databases">
        <title>Whole genome sequencing of Enterococci isolates from hospitalized patients.</title>
        <authorList>
            <person name="Ogoti B.M."/>
            <person name="Onyambu F.G."/>
        </authorList>
    </citation>
    <scope>NUCLEOTIDE SEQUENCE</scope>
    <source>
        <strain evidence="2">242</strain>
    </source>
</reference>
<dbReference type="Pfam" id="PF13192">
    <property type="entry name" value="Thioredoxin_3"/>
    <property type="match status" value="1"/>
</dbReference>
<evidence type="ECO:0000259" key="1">
    <source>
        <dbReference type="Pfam" id="PF13192"/>
    </source>
</evidence>
<organism evidence="2 3">
    <name type="scientific">Peribacillus frigoritolerans</name>
    <dbReference type="NCBI Taxonomy" id="450367"/>
    <lineage>
        <taxon>Bacteria</taxon>
        <taxon>Bacillati</taxon>
        <taxon>Bacillota</taxon>
        <taxon>Bacilli</taxon>
        <taxon>Bacillales</taxon>
        <taxon>Bacillaceae</taxon>
        <taxon>Peribacillus</taxon>
    </lineage>
</organism>
<sequence>MVDISNFQEIKKKYKVMSVPAMIINDEQVVFGAKKIDEIAALLV</sequence>
<dbReference type="Gene3D" id="3.40.30.80">
    <property type="match status" value="1"/>
</dbReference>
<evidence type="ECO:0000313" key="3">
    <source>
        <dbReference type="Proteomes" id="UP000680045"/>
    </source>
</evidence>
<protein>
    <submittedName>
        <fullName evidence="2">Thioredoxin family protein</fullName>
    </submittedName>
</protein>
<comment type="caution">
    <text evidence="2">The sequence shown here is derived from an EMBL/GenBank/DDBJ whole genome shotgun (WGS) entry which is preliminary data.</text>
</comment>
<dbReference type="AlphaFoldDB" id="A0A941FK00"/>
<dbReference type="EMBL" id="JAGTPW010000067">
    <property type="protein sequence ID" value="MBR8646093.1"/>
    <property type="molecule type" value="Genomic_DNA"/>
</dbReference>
<feature type="domain" description="Thioredoxin-like fold" evidence="1">
    <location>
        <begin position="2"/>
        <end position="43"/>
    </location>
</feature>
<accession>A0A941FK00</accession>
<gene>
    <name evidence="2" type="ORF">KEH51_25990</name>
</gene>
<evidence type="ECO:0000313" key="2">
    <source>
        <dbReference type="EMBL" id="MBR8646093.1"/>
    </source>
</evidence>